<evidence type="ECO:0000313" key="2">
    <source>
        <dbReference type="Proteomes" id="UP000646749"/>
    </source>
</evidence>
<protein>
    <recommendedName>
        <fullName evidence="3">LamG-like jellyroll fold domain-containing protein</fullName>
    </recommendedName>
</protein>
<dbReference type="Gene3D" id="2.60.120.200">
    <property type="match status" value="1"/>
</dbReference>
<reference evidence="1 2" key="1">
    <citation type="submission" date="2021-01" db="EMBL/GenBank/DDBJ databases">
        <title>Whole genome shotgun sequence of Plantactinospora endophytica NBRC 110450.</title>
        <authorList>
            <person name="Komaki H."/>
            <person name="Tamura T."/>
        </authorList>
    </citation>
    <scope>NUCLEOTIDE SEQUENCE [LARGE SCALE GENOMIC DNA]</scope>
    <source>
        <strain evidence="1 2">NBRC 110450</strain>
    </source>
</reference>
<dbReference type="InterPro" id="IPR013320">
    <property type="entry name" value="ConA-like_dom_sf"/>
</dbReference>
<dbReference type="SUPFAM" id="SSF49899">
    <property type="entry name" value="Concanavalin A-like lectins/glucanases"/>
    <property type="match status" value="1"/>
</dbReference>
<sequence>MRTADADAGTTITRAYSPDPVVPGEWTHVAGSYDHTRKLLTLYLDGQFMREVPFTAAWHAPGPLTIGAAQVGGAPGMFWAGELDDVHVFAGVLARYEIAAVRAGIGLPASP</sequence>
<evidence type="ECO:0000313" key="1">
    <source>
        <dbReference type="EMBL" id="GIG93083.1"/>
    </source>
</evidence>
<gene>
    <name evidence="1" type="ORF">Pen02_80190</name>
</gene>
<dbReference type="EMBL" id="BONW01000051">
    <property type="protein sequence ID" value="GIG93083.1"/>
    <property type="molecule type" value="Genomic_DNA"/>
</dbReference>
<organism evidence="1 2">
    <name type="scientific">Plantactinospora endophytica</name>
    <dbReference type="NCBI Taxonomy" id="673535"/>
    <lineage>
        <taxon>Bacteria</taxon>
        <taxon>Bacillati</taxon>
        <taxon>Actinomycetota</taxon>
        <taxon>Actinomycetes</taxon>
        <taxon>Micromonosporales</taxon>
        <taxon>Micromonosporaceae</taxon>
        <taxon>Plantactinospora</taxon>
    </lineage>
</organism>
<comment type="caution">
    <text evidence="1">The sequence shown here is derived from an EMBL/GenBank/DDBJ whole genome shotgun (WGS) entry which is preliminary data.</text>
</comment>
<keyword evidence="2" id="KW-1185">Reference proteome</keyword>
<accession>A0ABQ4EEC8</accession>
<name>A0ABQ4EEC8_9ACTN</name>
<dbReference type="Proteomes" id="UP000646749">
    <property type="component" value="Unassembled WGS sequence"/>
</dbReference>
<evidence type="ECO:0008006" key="3">
    <source>
        <dbReference type="Google" id="ProtNLM"/>
    </source>
</evidence>
<proteinExistence type="predicted"/>
<dbReference type="Pfam" id="PF13385">
    <property type="entry name" value="Laminin_G_3"/>
    <property type="match status" value="1"/>
</dbReference>